<dbReference type="PIRSF" id="PIRSF004729">
    <property type="entry name" value="MutL"/>
    <property type="match status" value="1"/>
</dbReference>
<accession>A0A7Z0DI50</accession>
<comment type="caution">
    <text evidence="2">The sequence shown here is derived from an EMBL/GenBank/DDBJ whole genome shotgun (WGS) entry which is preliminary data.</text>
</comment>
<evidence type="ECO:0000313" key="2">
    <source>
        <dbReference type="EMBL" id="NYI75780.1"/>
    </source>
</evidence>
<evidence type="ECO:0000256" key="1">
    <source>
        <dbReference type="SAM" id="MobiDB-lite"/>
    </source>
</evidence>
<feature type="region of interest" description="Disordered" evidence="1">
    <location>
        <begin position="416"/>
        <end position="439"/>
    </location>
</feature>
<protein>
    <submittedName>
        <fullName evidence="2">Uncharacterized protein (TIGR01319 family)</fullName>
    </submittedName>
</protein>
<sequence>MTRADAPQTAVCVDFGSTWTKALHVDLSSGEVLGSASAPTSLHEVMEAYDACLAALTETDSRAVDAEILACSSAGGGLRIAVVGNEELVTAEAGRRVALSSGGKVVAVIATAGRESGSDLGATLDLTTPDLVLLTGGTDGGNRDAIVFAARELAASGWRGPVVVAGNRDATQEIDEILAEIPHVNCDNVVPKIGVLAPESARAAVREMFLEHVIGGKNLSGRGDFRRIVQGATPDVVLQGVETLAEVLGEDVVVVDVGGATTDVHSVVRPDPEAEHVREEVVAVTPVTRTVEGDLGMRWSAITTLEAADHSDPSLAESDLTGEVEHRRNHPGWLPRTEQDKDIDELLARIAITTALQRHAGRSRVVLSPSGKVIERTGTDLRRVGVVIGSGGVLRHGRPRIEERVMRWSARGGWQLPEMTGARPSGELARPLAPSEGVPARSADAPLRAVDSDYVLAAVGLLARSHPAAARRLATHLTPSR</sequence>
<name>A0A7Z0DI50_9ACTN</name>
<evidence type="ECO:0000313" key="3">
    <source>
        <dbReference type="Proteomes" id="UP000564496"/>
    </source>
</evidence>
<feature type="region of interest" description="Disordered" evidence="1">
    <location>
        <begin position="310"/>
        <end position="337"/>
    </location>
</feature>
<proteinExistence type="predicted"/>
<dbReference type="EMBL" id="JACBZR010000001">
    <property type="protein sequence ID" value="NYI75780.1"/>
    <property type="molecule type" value="Genomic_DNA"/>
</dbReference>
<dbReference type="InterPro" id="IPR006230">
    <property type="entry name" value="MutL"/>
</dbReference>
<dbReference type="NCBIfam" id="TIGR01319">
    <property type="entry name" value="glmL_fam"/>
    <property type="match status" value="1"/>
</dbReference>
<keyword evidence="3" id="KW-1185">Reference proteome</keyword>
<organism evidence="2 3">
    <name type="scientific">Nocardioides panzhihuensis</name>
    <dbReference type="NCBI Taxonomy" id="860243"/>
    <lineage>
        <taxon>Bacteria</taxon>
        <taxon>Bacillati</taxon>
        <taxon>Actinomycetota</taxon>
        <taxon>Actinomycetes</taxon>
        <taxon>Propionibacteriales</taxon>
        <taxon>Nocardioidaceae</taxon>
        <taxon>Nocardioides</taxon>
    </lineage>
</organism>
<dbReference type="RefSeq" id="WP_179656465.1">
    <property type="nucleotide sequence ID" value="NZ_JACBZR010000001.1"/>
</dbReference>
<dbReference type="Proteomes" id="UP000564496">
    <property type="component" value="Unassembled WGS sequence"/>
</dbReference>
<gene>
    <name evidence="2" type="ORF">BJ988_000428</name>
</gene>
<dbReference type="Pfam" id="PF13941">
    <property type="entry name" value="MutL"/>
    <property type="match status" value="1"/>
</dbReference>
<dbReference type="AlphaFoldDB" id="A0A7Z0DI50"/>
<reference evidence="2 3" key="1">
    <citation type="submission" date="2020-07" db="EMBL/GenBank/DDBJ databases">
        <title>Sequencing the genomes of 1000 actinobacteria strains.</title>
        <authorList>
            <person name="Klenk H.-P."/>
        </authorList>
    </citation>
    <scope>NUCLEOTIDE SEQUENCE [LARGE SCALE GENOMIC DNA]</scope>
    <source>
        <strain evidence="2 3">DSM 26487</strain>
    </source>
</reference>